<name>A0ABD2LPT3_9BILA</name>
<keyword evidence="2" id="KW-0863">Zinc-finger</keyword>
<dbReference type="GO" id="GO:0008270">
    <property type="term" value="F:zinc ion binding"/>
    <property type="evidence" value="ECO:0007669"/>
    <property type="project" value="UniProtKB-KW"/>
</dbReference>
<accession>A0ABD2LPT3</accession>
<comment type="caution">
    <text evidence="5">The sequence shown here is derived from an EMBL/GenBank/DDBJ whole genome shotgun (WGS) entry which is preliminary data.</text>
</comment>
<keyword evidence="3" id="KW-0862">Zinc</keyword>
<evidence type="ECO:0000259" key="4">
    <source>
        <dbReference type="Pfam" id="PF04500"/>
    </source>
</evidence>
<evidence type="ECO:0000313" key="5">
    <source>
        <dbReference type="EMBL" id="KAL3116665.1"/>
    </source>
</evidence>
<evidence type="ECO:0000256" key="2">
    <source>
        <dbReference type="ARBA" id="ARBA00022771"/>
    </source>
</evidence>
<keyword evidence="6" id="KW-1185">Reference proteome</keyword>
<dbReference type="Proteomes" id="UP001620626">
    <property type="component" value="Unassembled WGS sequence"/>
</dbReference>
<evidence type="ECO:0000256" key="3">
    <source>
        <dbReference type="ARBA" id="ARBA00022833"/>
    </source>
</evidence>
<organism evidence="5 6">
    <name type="scientific">Heterodera trifolii</name>
    <dbReference type="NCBI Taxonomy" id="157864"/>
    <lineage>
        <taxon>Eukaryota</taxon>
        <taxon>Metazoa</taxon>
        <taxon>Ecdysozoa</taxon>
        <taxon>Nematoda</taxon>
        <taxon>Chromadorea</taxon>
        <taxon>Rhabditida</taxon>
        <taxon>Tylenchina</taxon>
        <taxon>Tylenchomorpha</taxon>
        <taxon>Tylenchoidea</taxon>
        <taxon>Heteroderidae</taxon>
        <taxon>Heteroderinae</taxon>
        <taxon>Heterodera</taxon>
    </lineage>
</organism>
<dbReference type="Gene3D" id="2.20.25.240">
    <property type="match status" value="1"/>
</dbReference>
<reference evidence="5 6" key="1">
    <citation type="submission" date="2024-10" db="EMBL/GenBank/DDBJ databases">
        <authorList>
            <person name="Kim D."/>
        </authorList>
    </citation>
    <scope>NUCLEOTIDE SEQUENCE [LARGE SCALE GENOMIC DNA]</scope>
    <source>
        <strain evidence="5">BH-2024</strain>
    </source>
</reference>
<proteinExistence type="predicted"/>
<dbReference type="AlphaFoldDB" id="A0ABD2LPT3"/>
<evidence type="ECO:0000256" key="1">
    <source>
        <dbReference type="ARBA" id="ARBA00022723"/>
    </source>
</evidence>
<keyword evidence="1" id="KW-0479">Metal-binding</keyword>
<dbReference type="InterPro" id="IPR007588">
    <property type="entry name" value="Znf_FLYWCH"/>
</dbReference>
<dbReference type="EMBL" id="JBICBT010000354">
    <property type="protein sequence ID" value="KAL3116665.1"/>
    <property type="molecule type" value="Genomic_DNA"/>
</dbReference>
<protein>
    <recommendedName>
        <fullName evidence="4">FLYWCH-type domain-containing protein</fullName>
    </recommendedName>
</protein>
<dbReference type="Pfam" id="PF04500">
    <property type="entry name" value="FLYWCH"/>
    <property type="match status" value="1"/>
</dbReference>
<evidence type="ECO:0000313" key="6">
    <source>
        <dbReference type="Proteomes" id="UP001620626"/>
    </source>
</evidence>
<sequence length="131" mass="14662">MIGMIGVHHPYFFPTTHGGRKMHFQGHNYYRSCTNADGTVTYWRCVRAKSLQEGGCRGSARTDELDNVIGLPTPHNHPAIHVSTAILMQKRPHSGGLRAMKSLCVCCNWYDINPELHTNLKVKLFGKAAQT</sequence>
<feature type="domain" description="FLYWCH-type" evidence="4">
    <location>
        <begin position="13"/>
        <end position="77"/>
    </location>
</feature>
<gene>
    <name evidence="5" type="ORF">niasHT_000743</name>
</gene>